<gene>
    <name evidence="21" type="ORF">F0357_01695</name>
</gene>
<comment type="pathway">
    <text evidence="3">Phospholipid metabolism; CDP-diacylglycerol degradation; phosphatidate from CDP-diacylglycerol: step 1/1.</text>
</comment>
<reference evidence="21 22" key="1">
    <citation type="submission" date="2019-09" db="EMBL/GenBank/DDBJ databases">
        <title>Segnochrobactrum spirostomi gen. nov., sp. nov., isolated from the ciliate Spirostomum cf. yagiui and description of a novel family, Segnochrobactraceae fam. nov. within the order Rhizobiales of the class Alphaproteobacteria.</title>
        <authorList>
            <person name="Akter S."/>
            <person name="Shazib S.U.A."/>
            <person name="Shin M.K."/>
        </authorList>
    </citation>
    <scope>NUCLEOTIDE SEQUENCE [LARGE SCALE GENOMIC DNA]</scope>
    <source>
        <strain evidence="21 22">Sp-1</strain>
    </source>
</reference>
<evidence type="ECO:0000256" key="2">
    <source>
        <dbReference type="ARBA" id="ARBA00004162"/>
    </source>
</evidence>
<keyword evidence="13" id="KW-0443">Lipid metabolism</keyword>
<accession>A0A6A7XZ66</accession>
<evidence type="ECO:0000256" key="8">
    <source>
        <dbReference type="ARBA" id="ARBA00022475"/>
    </source>
</evidence>
<dbReference type="Pfam" id="PF02611">
    <property type="entry name" value="CDH"/>
    <property type="match status" value="1"/>
</dbReference>
<evidence type="ECO:0000256" key="5">
    <source>
        <dbReference type="ARBA" id="ARBA00006435"/>
    </source>
</evidence>
<evidence type="ECO:0000256" key="20">
    <source>
        <dbReference type="SAM" id="SignalP"/>
    </source>
</evidence>
<comment type="catalytic activity">
    <reaction evidence="1">
        <text>a CDP-1,2-diacyl-sn-glycerol + H2O = a 1,2-diacyl-sn-glycero-3-phosphate + CMP + 2 H(+)</text>
        <dbReference type="Rhea" id="RHEA:15221"/>
        <dbReference type="ChEBI" id="CHEBI:15377"/>
        <dbReference type="ChEBI" id="CHEBI:15378"/>
        <dbReference type="ChEBI" id="CHEBI:58332"/>
        <dbReference type="ChEBI" id="CHEBI:58608"/>
        <dbReference type="ChEBI" id="CHEBI:60377"/>
        <dbReference type="EC" id="3.6.1.26"/>
    </reaction>
</comment>
<keyword evidence="9" id="KW-0444">Lipid biosynthesis</keyword>
<dbReference type="InterPro" id="IPR036265">
    <property type="entry name" value="HIT-like_sf"/>
</dbReference>
<protein>
    <recommendedName>
        <fullName evidence="7">CDP-diacylglycerol pyrophosphatase</fullName>
        <ecNumber evidence="6">3.6.1.26</ecNumber>
    </recommendedName>
    <alternativeName>
        <fullName evidence="17">CDP-diacylglycerol phosphatidylhydrolase</fullName>
    </alternativeName>
    <alternativeName>
        <fullName evidence="18">CDP-diglyceride hydrolase</fullName>
    </alternativeName>
</protein>
<dbReference type="GO" id="GO:0008715">
    <property type="term" value="F:CDP-diacylglycerol diphosphatase activity"/>
    <property type="evidence" value="ECO:0007669"/>
    <property type="project" value="UniProtKB-EC"/>
</dbReference>
<keyword evidence="12" id="KW-1133">Transmembrane helix</keyword>
<sequence length="301" mass="32237">MGAPRRALAATAVLLSVGLGPGPVGAENATRTLVCPAPQAKSDAADTAHWVSPPEANNDDKAPNPCAPCDDPANAPLKTCAVYRFLTSPACAGGRCADGQGEFVARTIGGHDVFLQYDTRYRSPERYPRARGENCRFLVWAIDPVAGIEDVGGYAGRNYWRDAYVAAQTLVEPPFAPDGLALAIQPATTRGQHQLHLHVGTLLPAYRTALAGLPRETSKVLINGYDFRARFIAVAAGDAPFEGIDVFAIVREMLPRGAADLPLYGVLATVTDGGKGIWILAAERFNRIELNYRQPTACRLR</sequence>
<evidence type="ECO:0000256" key="16">
    <source>
        <dbReference type="ARBA" id="ARBA00023264"/>
    </source>
</evidence>
<evidence type="ECO:0000256" key="13">
    <source>
        <dbReference type="ARBA" id="ARBA00023098"/>
    </source>
</evidence>
<evidence type="ECO:0000256" key="15">
    <source>
        <dbReference type="ARBA" id="ARBA00023209"/>
    </source>
</evidence>
<evidence type="ECO:0000313" key="21">
    <source>
        <dbReference type="EMBL" id="MQT11407.1"/>
    </source>
</evidence>
<comment type="pathway">
    <text evidence="4">Lipid metabolism.</text>
</comment>
<dbReference type="InterPro" id="IPR003763">
    <property type="entry name" value="CDP-diacylglyc_Pase"/>
</dbReference>
<keyword evidence="16" id="KW-1208">Phospholipid metabolism</keyword>
<evidence type="ECO:0000256" key="18">
    <source>
        <dbReference type="ARBA" id="ARBA00032892"/>
    </source>
</evidence>
<keyword evidence="15" id="KW-0594">Phospholipid biosynthesis</keyword>
<feature type="region of interest" description="Disordered" evidence="19">
    <location>
        <begin position="44"/>
        <end position="64"/>
    </location>
</feature>
<dbReference type="UniPathway" id="UPA00609">
    <property type="reaction ID" value="UER00664"/>
</dbReference>
<dbReference type="AlphaFoldDB" id="A0A6A7XZ66"/>
<dbReference type="Proteomes" id="UP000332515">
    <property type="component" value="Unassembled WGS sequence"/>
</dbReference>
<feature type="signal peptide" evidence="20">
    <location>
        <begin position="1"/>
        <end position="26"/>
    </location>
</feature>
<evidence type="ECO:0000256" key="7">
    <source>
        <dbReference type="ARBA" id="ARBA00019608"/>
    </source>
</evidence>
<dbReference type="SUPFAM" id="SSF54197">
    <property type="entry name" value="HIT-like"/>
    <property type="match status" value="1"/>
</dbReference>
<dbReference type="EC" id="3.6.1.26" evidence="6"/>
<comment type="similarity">
    <text evidence="5">Belongs to the Cdh family.</text>
</comment>
<evidence type="ECO:0000256" key="9">
    <source>
        <dbReference type="ARBA" id="ARBA00022516"/>
    </source>
</evidence>
<evidence type="ECO:0000256" key="12">
    <source>
        <dbReference type="ARBA" id="ARBA00022989"/>
    </source>
</evidence>
<evidence type="ECO:0000313" key="22">
    <source>
        <dbReference type="Proteomes" id="UP000332515"/>
    </source>
</evidence>
<dbReference type="GO" id="GO:0005886">
    <property type="term" value="C:plasma membrane"/>
    <property type="evidence" value="ECO:0007669"/>
    <property type="project" value="UniProtKB-SubCell"/>
</dbReference>
<name>A0A6A7XZ66_9HYPH</name>
<dbReference type="Gene3D" id="3.30.428.30">
    <property type="entry name" value="HIT family - CDH-like"/>
    <property type="match status" value="1"/>
</dbReference>
<dbReference type="GO" id="GO:0008654">
    <property type="term" value="P:phospholipid biosynthetic process"/>
    <property type="evidence" value="ECO:0007669"/>
    <property type="project" value="UniProtKB-KW"/>
</dbReference>
<keyword evidence="14" id="KW-0472">Membrane</keyword>
<evidence type="ECO:0000256" key="6">
    <source>
        <dbReference type="ARBA" id="ARBA00012375"/>
    </source>
</evidence>
<keyword evidence="11" id="KW-0378">Hydrolase</keyword>
<evidence type="ECO:0000256" key="11">
    <source>
        <dbReference type="ARBA" id="ARBA00022801"/>
    </source>
</evidence>
<organism evidence="21 22">
    <name type="scientific">Segnochrobactrum spirostomi</name>
    <dbReference type="NCBI Taxonomy" id="2608987"/>
    <lineage>
        <taxon>Bacteria</taxon>
        <taxon>Pseudomonadati</taxon>
        <taxon>Pseudomonadota</taxon>
        <taxon>Alphaproteobacteria</taxon>
        <taxon>Hyphomicrobiales</taxon>
        <taxon>Segnochrobactraceae</taxon>
        <taxon>Segnochrobactrum</taxon>
    </lineage>
</organism>
<feature type="chain" id="PRO_5025544865" description="CDP-diacylglycerol pyrophosphatase" evidence="20">
    <location>
        <begin position="27"/>
        <end position="301"/>
    </location>
</feature>
<evidence type="ECO:0000256" key="10">
    <source>
        <dbReference type="ARBA" id="ARBA00022692"/>
    </source>
</evidence>
<evidence type="ECO:0000256" key="14">
    <source>
        <dbReference type="ARBA" id="ARBA00023136"/>
    </source>
</evidence>
<keyword evidence="22" id="KW-1185">Reference proteome</keyword>
<comment type="caution">
    <text evidence="21">The sequence shown here is derived from an EMBL/GenBank/DDBJ whole genome shotgun (WGS) entry which is preliminary data.</text>
</comment>
<evidence type="ECO:0000256" key="19">
    <source>
        <dbReference type="SAM" id="MobiDB-lite"/>
    </source>
</evidence>
<evidence type="ECO:0000256" key="4">
    <source>
        <dbReference type="ARBA" id="ARBA00005189"/>
    </source>
</evidence>
<comment type="subcellular location">
    <subcellularLocation>
        <location evidence="2">Cell membrane</location>
        <topology evidence="2">Single-pass membrane protein</topology>
    </subcellularLocation>
</comment>
<evidence type="ECO:0000256" key="3">
    <source>
        <dbReference type="ARBA" id="ARBA00004927"/>
    </source>
</evidence>
<evidence type="ECO:0000256" key="17">
    <source>
        <dbReference type="ARBA" id="ARBA00032888"/>
    </source>
</evidence>
<proteinExistence type="inferred from homology"/>
<keyword evidence="8" id="KW-1003">Cell membrane</keyword>
<keyword evidence="20" id="KW-0732">Signal</keyword>
<dbReference type="EMBL" id="VWNA01000001">
    <property type="protein sequence ID" value="MQT11407.1"/>
    <property type="molecule type" value="Genomic_DNA"/>
</dbReference>
<evidence type="ECO:0000256" key="1">
    <source>
        <dbReference type="ARBA" id="ARBA00001007"/>
    </source>
</evidence>
<dbReference type="GO" id="GO:0046342">
    <property type="term" value="P:CDP-diacylglycerol catabolic process"/>
    <property type="evidence" value="ECO:0007669"/>
    <property type="project" value="UniProtKB-UniPathway"/>
</dbReference>
<keyword evidence="10" id="KW-0812">Transmembrane</keyword>